<dbReference type="EMBL" id="JASCZI010181612">
    <property type="protein sequence ID" value="MED6184885.1"/>
    <property type="molecule type" value="Genomic_DNA"/>
</dbReference>
<dbReference type="Proteomes" id="UP001341840">
    <property type="component" value="Unassembled WGS sequence"/>
</dbReference>
<protein>
    <submittedName>
        <fullName evidence="1">Uncharacterized protein</fullName>
    </submittedName>
</protein>
<organism evidence="1 2">
    <name type="scientific">Stylosanthes scabra</name>
    <dbReference type="NCBI Taxonomy" id="79078"/>
    <lineage>
        <taxon>Eukaryota</taxon>
        <taxon>Viridiplantae</taxon>
        <taxon>Streptophyta</taxon>
        <taxon>Embryophyta</taxon>
        <taxon>Tracheophyta</taxon>
        <taxon>Spermatophyta</taxon>
        <taxon>Magnoliopsida</taxon>
        <taxon>eudicotyledons</taxon>
        <taxon>Gunneridae</taxon>
        <taxon>Pentapetalae</taxon>
        <taxon>rosids</taxon>
        <taxon>fabids</taxon>
        <taxon>Fabales</taxon>
        <taxon>Fabaceae</taxon>
        <taxon>Papilionoideae</taxon>
        <taxon>50 kb inversion clade</taxon>
        <taxon>dalbergioids sensu lato</taxon>
        <taxon>Dalbergieae</taxon>
        <taxon>Pterocarpus clade</taxon>
        <taxon>Stylosanthes</taxon>
    </lineage>
</organism>
<gene>
    <name evidence="1" type="ORF">PIB30_051767</name>
</gene>
<reference evidence="1 2" key="1">
    <citation type="journal article" date="2023" name="Plants (Basel)">
        <title>Bridging the Gap: Combining Genomics and Transcriptomics Approaches to Understand Stylosanthes scabra, an Orphan Legume from the Brazilian Caatinga.</title>
        <authorList>
            <person name="Ferreira-Neto J.R.C."/>
            <person name="da Silva M.D."/>
            <person name="Binneck E."/>
            <person name="de Melo N.F."/>
            <person name="da Silva R.H."/>
            <person name="de Melo A.L.T.M."/>
            <person name="Pandolfi V."/>
            <person name="Bustamante F.O."/>
            <person name="Brasileiro-Vidal A.C."/>
            <person name="Benko-Iseppon A.M."/>
        </authorList>
    </citation>
    <scope>NUCLEOTIDE SEQUENCE [LARGE SCALE GENOMIC DNA]</scope>
    <source>
        <tissue evidence="1">Leaves</tissue>
    </source>
</reference>
<evidence type="ECO:0000313" key="1">
    <source>
        <dbReference type="EMBL" id="MED6184885.1"/>
    </source>
</evidence>
<proteinExistence type="predicted"/>
<sequence>MDELFFIALYPNSAVYHRDNGPNRRHVHLLVWLKKDEHVHHTFECHRRLMPQHVMEFLVEVVEASNSNSSYSNMLVGPPVASMLVRVAESNVADMEAGGGMFESDSDYVGNSNSSRYERCECGFWIVVRMRALSSLYRGDEVFVKQVPLTEEAGQFGPSPVDKECGLG</sequence>
<comment type="caution">
    <text evidence="1">The sequence shown here is derived from an EMBL/GenBank/DDBJ whole genome shotgun (WGS) entry which is preliminary data.</text>
</comment>
<keyword evidence="2" id="KW-1185">Reference proteome</keyword>
<evidence type="ECO:0000313" key="2">
    <source>
        <dbReference type="Proteomes" id="UP001341840"/>
    </source>
</evidence>
<accession>A0ABU6WID8</accession>
<name>A0ABU6WID8_9FABA</name>